<evidence type="ECO:0000313" key="1">
    <source>
        <dbReference type="Proteomes" id="UP000887565"/>
    </source>
</evidence>
<keyword evidence="1" id="KW-1185">Reference proteome</keyword>
<accession>A0A915KHM1</accession>
<evidence type="ECO:0000313" key="2">
    <source>
        <dbReference type="WBParaSite" id="nRc.2.0.1.t37885-RA"/>
    </source>
</evidence>
<proteinExistence type="predicted"/>
<dbReference type="WBParaSite" id="nRc.2.0.1.t37885-RA">
    <property type="protein sequence ID" value="nRc.2.0.1.t37885-RA"/>
    <property type="gene ID" value="nRc.2.0.1.g37885"/>
</dbReference>
<protein>
    <submittedName>
        <fullName evidence="2">Uncharacterized protein</fullName>
    </submittedName>
</protein>
<name>A0A915KHM1_ROMCU</name>
<sequence length="60" mass="6869">LRPHFIYICKQPFSKAVKPSRIFICKGTHHRCSSDRRPSIILSLLPRPAPSFVCHNAQLV</sequence>
<dbReference type="Proteomes" id="UP000887565">
    <property type="component" value="Unplaced"/>
</dbReference>
<reference evidence="2" key="1">
    <citation type="submission" date="2022-11" db="UniProtKB">
        <authorList>
            <consortium name="WormBaseParasite"/>
        </authorList>
    </citation>
    <scope>IDENTIFICATION</scope>
</reference>
<organism evidence="1 2">
    <name type="scientific">Romanomermis culicivorax</name>
    <name type="common">Nematode worm</name>
    <dbReference type="NCBI Taxonomy" id="13658"/>
    <lineage>
        <taxon>Eukaryota</taxon>
        <taxon>Metazoa</taxon>
        <taxon>Ecdysozoa</taxon>
        <taxon>Nematoda</taxon>
        <taxon>Enoplea</taxon>
        <taxon>Dorylaimia</taxon>
        <taxon>Mermithida</taxon>
        <taxon>Mermithoidea</taxon>
        <taxon>Mermithidae</taxon>
        <taxon>Romanomermis</taxon>
    </lineage>
</organism>
<dbReference type="AlphaFoldDB" id="A0A915KHM1"/>